<feature type="compositionally biased region" description="Basic residues" evidence="1">
    <location>
        <begin position="614"/>
        <end position="623"/>
    </location>
</feature>
<gene>
    <name evidence="2" type="ORF">MKZ38_007802</name>
</gene>
<proteinExistence type="predicted"/>
<dbReference type="Gene3D" id="3.30.420.40">
    <property type="match status" value="2"/>
</dbReference>
<name>A0AAD5WP08_9PEZI</name>
<dbReference type="InterPro" id="IPR043129">
    <property type="entry name" value="ATPase_NBD"/>
</dbReference>
<sequence length="735" mass="82991">MLPYALAIDLGTTFARAFFASLEPGNQPEQIIFSQENASRDATHYHGPGQLPSSFTITNFTTRTTPPAGKDIVVGNETWGQRHSFPVKYLFYVMGVPINDKDYPPVAELRLLLKRPIFDQIPRMAATKFLRTLRGECETYLGKGEIKVTKVLITVPNSWPTAAAKVYSDLVQEIWGVTVVVLHEIEGVAHFFRHNKGLFKQALGRERTSAVANKARSYYEEGMRILVLDMGGHTLNGCSYYAYLAKDRPLPTLAVVDVPFSENCPFLYWTAEFGGGEYYEWLVGNLAQEFVDSKPDLSREERSQLRTSLMGQFRQQKETLLTDPKKKVYLLQGQFDKRTNDRYYQEAQGVGWNISDKDLYDRINVAFKPLFDRIETEVKKAPKRTTVIVTGGSIRIKYISTHLKNMLKSHNHIIPCFLDGTSTWRNEYLPKYIVTAWQHPLTLGQFREGCIIGLQVVGQNTAVRRGRPSHLEKFGLVLWQSHRSLPARFTISYGAKYKLICNPLGYASQQNTQHVASSTLPIEDCYDVYEHKSMTLDPGAYEARMEWRDDTARKIVFTIQRHGVTISRSETLFKQTLAADVYIDVGDCCLKLDIDKLGDEPVKTVQARCEKRGQKMRQKRKAKAKESQAWNTRLRNEAVANASLPSQSPRPTEGIFQAATTTTTPPPQTSLRPEVNTINQYDTSPLQPVGSDLEDEGYELLSSHDLLEGASGSPTDAGPDAAPHLPLDKYFILPQ</sequence>
<evidence type="ECO:0000256" key="1">
    <source>
        <dbReference type="SAM" id="MobiDB-lite"/>
    </source>
</evidence>
<dbReference type="EMBL" id="JAKWBI020000512">
    <property type="protein sequence ID" value="KAJ2894268.1"/>
    <property type="molecule type" value="Genomic_DNA"/>
</dbReference>
<reference evidence="2" key="1">
    <citation type="submission" date="2022-07" db="EMBL/GenBank/DDBJ databases">
        <title>Draft genome sequence of Zalerion maritima ATCC 34329, a (micro)plastics degrading marine fungus.</title>
        <authorList>
            <person name="Paco A."/>
            <person name="Goncalves M.F.M."/>
            <person name="Rocha-Santos T.A.P."/>
            <person name="Alves A."/>
        </authorList>
    </citation>
    <scope>NUCLEOTIDE SEQUENCE</scope>
    <source>
        <strain evidence="2">ATCC 34329</strain>
    </source>
</reference>
<evidence type="ECO:0000313" key="2">
    <source>
        <dbReference type="EMBL" id="KAJ2894268.1"/>
    </source>
</evidence>
<feature type="region of interest" description="Disordered" evidence="1">
    <location>
        <begin position="611"/>
        <end position="653"/>
    </location>
</feature>
<protein>
    <submittedName>
        <fullName evidence="2">Uncharacterized protein</fullName>
    </submittedName>
</protein>
<accession>A0AAD5WP08</accession>
<dbReference type="Proteomes" id="UP001201980">
    <property type="component" value="Unassembled WGS sequence"/>
</dbReference>
<evidence type="ECO:0000313" key="3">
    <source>
        <dbReference type="Proteomes" id="UP001201980"/>
    </source>
</evidence>
<keyword evidence="3" id="KW-1185">Reference proteome</keyword>
<dbReference type="Gene3D" id="3.90.640.10">
    <property type="entry name" value="Actin, Chain A, domain 4"/>
    <property type="match status" value="1"/>
</dbReference>
<organism evidence="2 3">
    <name type="scientific">Zalerion maritima</name>
    <dbReference type="NCBI Taxonomy" id="339359"/>
    <lineage>
        <taxon>Eukaryota</taxon>
        <taxon>Fungi</taxon>
        <taxon>Dikarya</taxon>
        <taxon>Ascomycota</taxon>
        <taxon>Pezizomycotina</taxon>
        <taxon>Sordariomycetes</taxon>
        <taxon>Lulworthiomycetidae</taxon>
        <taxon>Lulworthiales</taxon>
        <taxon>Lulworthiaceae</taxon>
        <taxon>Zalerion</taxon>
    </lineage>
</organism>
<comment type="caution">
    <text evidence="2">The sequence shown here is derived from an EMBL/GenBank/DDBJ whole genome shotgun (WGS) entry which is preliminary data.</text>
</comment>
<dbReference type="SUPFAM" id="SSF53067">
    <property type="entry name" value="Actin-like ATPase domain"/>
    <property type="match status" value="2"/>
</dbReference>
<feature type="region of interest" description="Disordered" evidence="1">
    <location>
        <begin position="679"/>
        <end position="727"/>
    </location>
</feature>
<dbReference type="AlphaFoldDB" id="A0AAD5WP08"/>